<feature type="chain" id="PRO_5046112619" description="Glycoside hydrolase family 93 protein" evidence="2">
    <location>
        <begin position="25"/>
        <end position="406"/>
    </location>
</feature>
<dbReference type="Proteomes" id="UP001610432">
    <property type="component" value="Unassembled WGS sequence"/>
</dbReference>
<protein>
    <recommendedName>
        <fullName evidence="5">Glycoside hydrolase family 93 protein</fullName>
    </recommendedName>
</protein>
<evidence type="ECO:0000256" key="2">
    <source>
        <dbReference type="SAM" id="SignalP"/>
    </source>
</evidence>
<feature type="signal peptide" evidence="2">
    <location>
        <begin position="1"/>
        <end position="24"/>
    </location>
</feature>
<evidence type="ECO:0008006" key="5">
    <source>
        <dbReference type="Google" id="ProtNLM"/>
    </source>
</evidence>
<organism evidence="3 4">
    <name type="scientific">Aspergillus lucknowensis</name>
    <dbReference type="NCBI Taxonomy" id="176173"/>
    <lineage>
        <taxon>Eukaryota</taxon>
        <taxon>Fungi</taxon>
        <taxon>Dikarya</taxon>
        <taxon>Ascomycota</taxon>
        <taxon>Pezizomycotina</taxon>
        <taxon>Eurotiomycetes</taxon>
        <taxon>Eurotiomycetidae</taxon>
        <taxon>Eurotiales</taxon>
        <taxon>Aspergillaceae</taxon>
        <taxon>Aspergillus</taxon>
        <taxon>Aspergillus subgen. Nidulantes</taxon>
    </lineage>
</organism>
<accession>A0ABR4M184</accession>
<sequence>MHLLQWLAVTVPVGLASASASAEAHPPPPHRPPPPHHGHHPPHAEFFNRPIFTPPQGTKASYPRAVELSDGTILATLSWSDPNTKLPYFPIFQSKDDGWTWEHISNLTDDVNGIGFGAQPALYELDFALGGYPEGTVLASGNSADNFSTNIDVYASLNKGRTWEFVSNVARGGRPNTTNGADPIWEPFFLPYGDTMGVFYSDQRDPLHGQKLAHQESTDLRNWGPVVNDVASLNYTNRPGMTTIAHIPTVDKWVFAYEFPPAAGGINWFGNEYPIYYKVANNPFDFRYADGTPLVGGESTGNGSPYVVWSPVPGGNGTLIVSDADNQELWTNEFVGRPDKWEKRWQPGKPAYSRALHVSRRDPDALFVFSGAMFDDEEDGPPVPFVVTKLSVRKLLDGWYDFFEDQ</sequence>
<dbReference type="Gene3D" id="2.120.10.10">
    <property type="match status" value="1"/>
</dbReference>
<dbReference type="SUPFAM" id="SSF50939">
    <property type="entry name" value="Sialidases"/>
    <property type="match status" value="1"/>
</dbReference>
<proteinExistence type="predicted"/>
<evidence type="ECO:0000256" key="1">
    <source>
        <dbReference type="SAM" id="MobiDB-lite"/>
    </source>
</evidence>
<reference evidence="3 4" key="1">
    <citation type="submission" date="2024-07" db="EMBL/GenBank/DDBJ databases">
        <title>Section-level genome sequencing and comparative genomics of Aspergillus sections Usti and Cavernicolus.</title>
        <authorList>
            <consortium name="Lawrence Berkeley National Laboratory"/>
            <person name="Nybo J.L."/>
            <person name="Vesth T.C."/>
            <person name="Theobald S."/>
            <person name="Frisvad J.C."/>
            <person name="Larsen T.O."/>
            <person name="Kjaerboelling I."/>
            <person name="Rothschild-Mancinelli K."/>
            <person name="Lyhne E.K."/>
            <person name="Kogle M.E."/>
            <person name="Barry K."/>
            <person name="Clum A."/>
            <person name="Na H."/>
            <person name="Ledsgaard L."/>
            <person name="Lin J."/>
            <person name="Lipzen A."/>
            <person name="Kuo A."/>
            <person name="Riley R."/>
            <person name="Mondo S."/>
            <person name="Labutti K."/>
            <person name="Haridas S."/>
            <person name="Pangalinan J."/>
            <person name="Salamov A.A."/>
            <person name="Simmons B.A."/>
            <person name="Magnuson J.K."/>
            <person name="Chen J."/>
            <person name="Drula E."/>
            <person name="Henrissat B."/>
            <person name="Wiebenga A."/>
            <person name="Lubbers R.J."/>
            <person name="Gomes A.C."/>
            <person name="Macurrencykelacurrency M.R."/>
            <person name="Stajich J."/>
            <person name="Grigoriev I.V."/>
            <person name="Mortensen U.H."/>
            <person name="De Vries R.P."/>
            <person name="Baker S.E."/>
            <person name="Andersen M.R."/>
        </authorList>
    </citation>
    <scope>NUCLEOTIDE SEQUENCE [LARGE SCALE GENOMIC DNA]</scope>
    <source>
        <strain evidence="3 4">CBS 449.75</strain>
    </source>
</reference>
<name>A0ABR4M184_9EURO</name>
<dbReference type="EMBL" id="JBFXLQ010000005">
    <property type="protein sequence ID" value="KAL2870575.1"/>
    <property type="molecule type" value="Genomic_DNA"/>
</dbReference>
<dbReference type="CDD" id="cd15482">
    <property type="entry name" value="Sialidase_non-viral"/>
    <property type="match status" value="1"/>
</dbReference>
<keyword evidence="2" id="KW-0732">Signal</keyword>
<dbReference type="GeneID" id="98147310"/>
<feature type="region of interest" description="Disordered" evidence="1">
    <location>
        <begin position="18"/>
        <end position="50"/>
    </location>
</feature>
<evidence type="ECO:0000313" key="3">
    <source>
        <dbReference type="EMBL" id="KAL2870575.1"/>
    </source>
</evidence>
<keyword evidence="4" id="KW-1185">Reference proteome</keyword>
<evidence type="ECO:0000313" key="4">
    <source>
        <dbReference type="Proteomes" id="UP001610432"/>
    </source>
</evidence>
<gene>
    <name evidence="3" type="ORF">BJX67DRAFT_377929</name>
</gene>
<comment type="caution">
    <text evidence="3">The sequence shown here is derived from an EMBL/GenBank/DDBJ whole genome shotgun (WGS) entry which is preliminary data.</text>
</comment>
<dbReference type="InterPro" id="IPR036278">
    <property type="entry name" value="Sialidase_sf"/>
</dbReference>
<dbReference type="PANTHER" id="PTHR38792">
    <property type="entry name" value="BNR/ASP-BOX REPEAT DOMAIN PROTEIN (AFU_ORTHOLOGUE AFUA_7G06430)-RELATED"/>
    <property type="match status" value="1"/>
</dbReference>
<dbReference type="RefSeq" id="XP_070889554.1">
    <property type="nucleotide sequence ID" value="XM_071032238.1"/>
</dbReference>
<dbReference type="PANTHER" id="PTHR38792:SF1">
    <property type="entry name" value="BNR_ASP-BOX REPEAT PROTEIN"/>
    <property type="match status" value="1"/>
</dbReference>